<sequence>MSTAKYKTQFILILILALSSLCTPLSAQEIRPGKLFPPEKLDILERPREWQDIDEIMYRMRIHNGDVVADIGAGSGYFTIPLARKVGNEGRVYAEDIQKEMTDYISQKVKKLQLKNIRIILGKVDDPLLPNNSLNHAFIANTYHQLEMPLLLLYNIKKDLRSHGKLVIIDWDPTKDPFFGPPREVKVPVDTVIKEAEKAGFRLMEKHDFMPYHYFLILKYF</sequence>
<organism evidence="2">
    <name type="scientific">marine sediment metagenome</name>
    <dbReference type="NCBI Taxonomy" id="412755"/>
    <lineage>
        <taxon>unclassified sequences</taxon>
        <taxon>metagenomes</taxon>
        <taxon>ecological metagenomes</taxon>
    </lineage>
</organism>
<evidence type="ECO:0000313" key="2">
    <source>
        <dbReference type="EMBL" id="KKN22199.1"/>
    </source>
</evidence>
<dbReference type="CDD" id="cd02440">
    <property type="entry name" value="AdoMet_MTases"/>
    <property type="match status" value="1"/>
</dbReference>
<feature type="domain" description="Methyltransferase" evidence="1">
    <location>
        <begin position="63"/>
        <end position="172"/>
    </location>
</feature>
<dbReference type="GO" id="GO:0031515">
    <property type="term" value="C:tRNA (m1A) methyltransferase complex"/>
    <property type="evidence" value="ECO:0007669"/>
    <property type="project" value="InterPro"/>
</dbReference>
<dbReference type="InterPro" id="IPR029063">
    <property type="entry name" value="SAM-dependent_MTases_sf"/>
</dbReference>
<name>A0A0F9NWI7_9ZZZZ</name>
<dbReference type="InterPro" id="IPR025714">
    <property type="entry name" value="Methyltranfer_dom"/>
</dbReference>
<comment type="caution">
    <text evidence="2">The sequence shown here is derived from an EMBL/GenBank/DDBJ whole genome shotgun (WGS) entry which is preliminary data.</text>
</comment>
<dbReference type="GO" id="GO:0030488">
    <property type="term" value="P:tRNA methylation"/>
    <property type="evidence" value="ECO:0007669"/>
    <property type="project" value="InterPro"/>
</dbReference>
<dbReference type="InterPro" id="IPR014816">
    <property type="entry name" value="tRNA_MeTrfase_Gcd14"/>
</dbReference>
<dbReference type="Pfam" id="PF13847">
    <property type="entry name" value="Methyltransf_31"/>
    <property type="match status" value="1"/>
</dbReference>
<proteinExistence type="predicted"/>
<dbReference type="SUPFAM" id="SSF53335">
    <property type="entry name" value="S-adenosyl-L-methionine-dependent methyltransferases"/>
    <property type="match status" value="1"/>
</dbReference>
<accession>A0A0F9NWI7</accession>
<dbReference type="PANTHER" id="PTHR12133:SF1">
    <property type="entry name" value="TRNA (ADENINE(58)-N(1))-METHYLTRANSFERASE, MITOCHONDRIAL"/>
    <property type="match status" value="1"/>
</dbReference>
<dbReference type="Gene3D" id="3.40.50.150">
    <property type="entry name" value="Vaccinia Virus protein VP39"/>
    <property type="match status" value="1"/>
</dbReference>
<dbReference type="PANTHER" id="PTHR12133">
    <property type="entry name" value="TRNA (ADENINE(58)-N(1))-METHYLTRANSFERASE"/>
    <property type="match status" value="1"/>
</dbReference>
<dbReference type="GO" id="GO:0160107">
    <property type="term" value="F:tRNA (adenine(58)-N1)-methyltransferase activity"/>
    <property type="evidence" value="ECO:0007669"/>
    <property type="project" value="InterPro"/>
</dbReference>
<dbReference type="EMBL" id="LAZR01003083">
    <property type="protein sequence ID" value="KKN22199.1"/>
    <property type="molecule type" value="Genomic_DNA"/>
</dbReference>
<evidence type="ECO:0000259" key="1">
    <source>
        <dbReference type="Pfam" id="PF13847"/>
    </source>
</evidence>
<dbReference type="AlphaFoldDB" id="A0A0F9NWI7"/>
<protein>
    <recommendedName>
        <fullName evidence="1">Methyltransferase domain-containing protein</fullName>
    </recommendedName>
</protein>
<gene>
    <name evidence="2" type="ORF">LCGC14_0917580</name>
</gene>
<reference evidence="2" key="1">
    <citation type="journal article" date="2015" name="Nature">
        <title>Complex archaea that bridge the gap between prokaryotes and eukaryotes.</title>
        <authorList>
            <person name="Spang A."/>
            <person name="Saw J.H."/>
            <person name="Jorgensen S.L."/>
            <person name="Zaremba-Niedzwiedzka K."/>
            <person name="Martijn J."/>
            <person name="Lind A.E."/>
            <person name="van Eijk R."/>
            <person name="Schleper C."/>
            <person name="Guy L."/>
            <person name="Ettema T.J."/>
        </authorList>
    </citation>
    <scope>NUCLEOTIDE SEQUENCE</scope>
</reference>